<evidence type="ECO:0000256" key="8">
    <source>
        <dbReference type="ARBA" id="ARBA00047816"/>
    </source>
</evidence>
<evidence type="ECO:0000256" key="5">
    <source>
        <dbReference type="ARBA" id="ARBA00022989"/>
    </source>
</evidence>
<feature type="transmembrane region" description="Helical" evidence="11">
    <location>
        <begin position="184"/>
        <end position="208"/>
    </location>
</feature>
<dbReference type="InterPro" id="IPR000298">
    <property type="entry name" value="Cyt_c_oxidase-like_su3"/>
</dbReference>
<feature type="transmembrane region" description="Helical" evidence="11">
    <location>
        <begin position="30"/>
        <end position="50"/>
    </location>
</feature>
<comment type="catalytic activity">
    <reaction evidence="8">
        <text>4 Fe(II)-[cytochrome c] + O2 + 8 H(+)(in) = 4 Fe(III)-[cytochrome c] + 2 H2O + 4 H(+)(out)</text>
        <dbReference type="Rhea" id="RHEA:11436"/>
        <dbReference type="Rhea" id="RHEA-COMP:10350"/>
        <dbReference type="Rhea" id="RHEA-COMP:14399"/>
        <dbReference type="ChEBI" id="CHEBI:15377"/>
        <dbReference type="ChEBI" id="CHEBI:15378"/>
        <dbReference type="ChEBI" id="CHEBI:15379"/>
        <dbReference type="ChEBI" id="CHEBI:29033"/>
        <dbReference type="ChEBI" id="CHEBI:29034"/>
        <dbReference type="EC" id="7.1.1.9"/>
    </reaction>
</comment>
<dbReference type="Gene3D" id="1.20.120.80">
    <property type="entry name" value="Cytochrome c oxidase, subunit III, four-helix bundle"/>
    <property type="match status" value="1"/>
</dbReference>
<evidence type="ECO:0000313" key="13">
    <source>
        <dbReference type="EMBL" id="MCT7657184.1"/>
    </source>
</evidence>
<keyword evidence="4 9" id="KW-0812">Transmembrane</keyword>
<reference evidence="14" key="1">
    <citation type="submission" date="2023-07" db="EMBL/GenBank/DDBJ databases">
        <authorList>
            <person name="Deng Y."/>
            <person name="Zhang Y.-Q."/>
        </authorList>
    </citation>
    <scope>NUCLEOTIDE SEQUENCE [LARGE SCALE GENOMIC DNA]</scope>
    <source>
        <strain evidence="14">CPCC 205710</strain>
    </source>
</reference>
<keyword evidence="5 11" id="KW-1133">Transmembrane helix</keyword>
<evidence type="ECO:0000259" key="12">
    <source>
        <dbReference type="PROSITE" id="PS50253"/>
    </source>
</evidence>
<keyword evidence="6 11" id="KW-0472">Membrane</keyword>
<evidence type="ECO:0000256" key="4">
    <source>
        <dbReference type="ARBA" id="ARBA00022692"/>
    </source>
</evidence>
<evidence type="ECO:0000256" key="1">
    <source>
        <dbReference type="ARBA" id="ARBA00004141"/>
    </source>
</evidence>
<dbReference type="InterPro" id="IPR013833">
    <property type="entry name" value="Cyt_c_oxidase_su3_a-hlx"/>
</dbReference>
<dbReference type="PANTHER" id="PTHR11403">
    <property type="entry name" value="CYTOCHROME C OXIDASE SUBUNIT III"/>
    <property type="match status" value="1"/>
</dbReference>
<dbReference type="InterPro" id="IPR035973">
    <property type="entry name" value="Cyt_c_oxidase_su3-like_sf"/>
</dbReference>
<dbReference type="Pfam" id="PF00510">
    <property type="entry name" value="COX3"/>
    <property type="match status" value="1"/>
</dbReference>
<accession>A0ABT2M4J2</accession>
<comment type="subcellular location">
    <subcellularLocation>
        <location evidence="9">Cell membrane</location>
        <topology evidence="9">Multi-pass membrane protein</topology>
    </subcellularLocation>
    <subcellularLocation>
        <location evidence="1">Membrane</location>
        <topology evidence="1">Multi-pass membrane protein</topology>
    </subcellularLocation>
</comment>
<evidence type="ECO:0000313" key="14">
    <source>
        <dbReference type="Proteomes" id="UP001206639"/>
    </source>
</evidence>
<feature type="transmembrane region" description="Helical" evidence="11">
    <location>
        <begin position="104"/>
        <end position="121"/>
    </location>
</feature>
<dbReference type="Proteomes" id="UP001206639">
    <property type="component" value="Unassembled WGS sequence"/>
</dbReference>
<proteinExistence type="inferred from homology"/>
<comment type="caution">
    <text evidence="13">The sequence shown here is derived from an EMBL/GenBank/DDBJ whole genome shotgun (WGS) entry which is preliminary data.</text>
</comment>
<evidence type="ECO:0000256" key="10">
    <source>
        <dbReference type="SAM" id="MobiDB-lite"/>
    </source>
</evidence>
<dbReference type="InterPro" id="IPR024791">
    <property type="entry name" value="Cyt_c/ubiquinol_Oxase_su3"/>
</dbReference>
<feature type="region of interest" description="Disordered" evidence="10">
    <location>
        <begin position="1"/>
        <end position="20"/>
    </location>
</feature>
<sequence>MSEHGATVSATTTSSGVGAEVRPIPGETGIWVFALLDGLVFTEMFCIFAWYKAQNRDLFQLSQQTWINPIYGLVYTLLLLTSSWCIVMAVSAVRRRRYDIANRLVLWGLVFGTAFVLIKLIEYGEKIYTGITPITNEYFMFYFVMTGIHLVHVAVGLSVLAYMRSQIAFSVFSVDLQQSTRMRSVTTCGIYWHFVDLLWIVLFAMFYLRS</sequence>
<keyword evidence="14" id="KW-1185">Reference proteome</keyword>
<gene>
    <name evidence="13" type="ORF">N4S67_01960</name>
</gene>
<evidence type="ECO:0000256" key="7">
    <source>
        <dbReference type="ARBA" id="ARBA00031400"/>
    </source>
</evidence>
<feature type="compositionally biased region" description="Low complexity" evidence="10">
    <location>
        <begin position="1"/>
        <end position="19"/>
    </location>
</feature>
<protein>
    <recommendedName>
        <fullName evidence="3">Probable cytochrome c oxidase subunit 3</fullName>
    </recommendedName>
    <alternativeName>
        <fullName evidence="7">Cytochrome aa3 subunit 3</fullName>
    </alternativeName>
</protein>
<comment type="similarity">
    <text evidence="2 9">Belongs to the cytochrome c oxidase subunit 3 family.</text>
</comment>
<feature type="transmembrane region" description="Helical" evidence="11">
    <location>
        <begin position="141"/>
        <end position="163"/>
    </location>
</feature>
<dbReference type="PROSITE" id="PS50253">
    <property type="entry name" value="COX3"/>
    <property type="match status" value="1"/>
</dbReference>
<dbReference type="RefSeq" id="WP_260991255.1">
    <property type="nucleotide sequence ID" value="NZ_JAODWD010000001.1"/>
</dbReference>
<evidence type="ECO:0000256" key="9">
    <source>
        <dbReference type="RuleBase" id="RU003376"/>
    </source>
</evidence>
<feature type="transmembrane region" description="Helical" evidence="11">
    <location>
        <begin position="70"/>
        <end position="92"/>
    </location>
</feature>
<evidence type="ECO:0000256" key="11">
    <source>
        <dbReference type="SAM" id="Phobius"/>
    </source>
</evidence>
<dbReference type="EMBL" id="JAODWD010000001">
    <property type="protein sequence ID" value="MCT7657184.1"/>
    <property type="molecule type" value="Genomic_DNA"/>
</dbReference>
<dbReference type="SUPFAM" id="SSF81452">
    <property type="entry name" value="Cytochrome c oxidase subunit III-like"/>
    <property type="match status" value="1"/>
</dbReference>
<evidence type="ECO:0000256" key="6">
    <source>
        <dbReference type="ARBA" id="ARBA00023136"/>
    </source>
</evidence>
<name>A0ABT2M4J2_9MYCO</name>
<evidence type="ECO:0000256" key="2">
    <source>
        <dbReference type="ARBA" id="ARBA00010581"/>
    </source>
</evidence>
<dbReference type="PANTHER" id="PTHR11403:SF6">
    <property type="entry name" value="NITRIC OXIDE REDUCTASE SUBUNIT E"/>
    <property type="match status" value="1"/>
</dbReference>
<organism evidence="13 14">
    <name type="scientific">Mycobacterium deserti</name>
    <dbReference type="NCBI Taxonomy" id="2978347"/>
    <lineage>
        <taxon>Bacteria</taxon>
        <taxon>Bacillati</taxon>
        <taxon>Actinomycetota</taxon>
        <taxon>Actinomycetes</taxon>
        <taxon>Mycobacteriales</taxon>
        <taxon>Mycobacteriaceae</taxon>
        <taxon>Mycobacterium</taxon>
    </lineage>
</organism>
<evidence type="ECO:0000256" key="3">
    <source>
        <dbReference type="ARBA" id="ARBA00022347"/>
    </source>
</evidence>
<feature type="domain" description="Heme-copper oxidase subunit III family profile" evidence="12">
    <location>
        <begin position="29"/>
        <end position="210"/>
    </location>
</feature>